<dbReference type="EMBL" id="CP126980">
    <property type="protein sequence ID" value="WIM99457.1"/>
    <property type="molecule type" value="Genomic_DNA"/>
</dbReference>
<name>A0ABY8WPR7_9ACTN</name>
<dbReference type="Pfam" id="PF03060">
    <property type="entry name" value="NMO"/>
    <property type="match status" value="2"/>
</dbReference>
<sequence length="335" mass="34742">MELRTRFTEAYGLTTPIAQAGMAFVASTPELPIAVSNAGALGALGVGLLPAPALTQVIAGIRAGTDRPFHVNFITGFTQPDQIDAACAAAVPVASFHWGHPPRDWIDRLHAAGSRVFEQVGSVDAAKRAVDDGVDVVVAQGLEAGGHNFATLPTFALVPLVVDAVAPALVLAAGGIADGRGLAAALMLGADGAWIGTRLVATDESGAHQAYKERLLAARATDTVRTSVFGPETPDFNPMRVLRNRVTDEWPSEPPAGVARPVVGRTSLGGPEIDIPRFSNLVPIRATTGDLDEMPLLAGQGVGLVDAVKSAASVIADLTAQAKEMITRFEPGEWA</sequence>
<keyword evidence="2" id="KW-0288">FMN</keyword>
<dbReference type="InterPro" id="IPR013785">
    <property type="entry name" value="Aldolase_TIM"/>
</dbReference>
<keyword evidence="5" id="KW-1185">Reference proteome</keyword>
<dbReference type="GO" id="GO:0004497">
    <property type="term" value="F:monooxygenase activity"/>
    <property type="evidence" value="ECO:0007669"/>
    <property type="project" value="UniProtKB-KW"/>
</dbReference>
<keyword evidence="3 4" id="KW-0560">Oxidoreductase</keyword>
<proteinExistence type="predicted"/>
<dbReference type="Gene3D" id="3.20.20.70">
    <property type="entry name" value="Aldolase class I"/>
    <property type="match status" value="1"/>
</dbReference>
<dbReference type="InterPro" id="IPR004136">
    <property type="entry name" value="NMO"/>
</dbReference>
<protein>
    <submittedName>
        <fullName evidence="4">Nitronate monooxygenase family protein</fullName>
        <ecNumber evidence="4">1.13.12.-</ecNumber>
    </submittedName>
</protein>
<dbReference type="PANTHER" id="PTHR32332">
    <property type="entry name" value="2-NITROPROPANE DIOXYGENASE"/>
    <property type="match status" value="1"/>
</dbReference>
<dbReference type="Proteomes" id="UP001240150">
    <property type="component" value="Chromosome"/>
</dbReference>
<evidence type="ECO:0000256" key="3">
    <source>
        <dbReference type="ARBA" id="ARBA00023002"/>
    </source>
</evidence>
<reference evidence="4 5" key="1">
    <citation type="submission" date="2023-06" db="EMBL/GenBank/DDBJ databases">
        <authorList>
            <person name="Yushchuk O."/>
            <person name="Binda E."/>
            <person name="Ruckert-Reed C."/>
            <person name="Fedorenko V."/>
            <person name="Kalinowski J."/>
            <person name="Marinelli F."/>
        </authorList>
    </citation>
    <scope>NUCLEOTIDE SEQUENCE [LARGE SCALE GENOMIC DNA]</scope>
    <source>
        <strain evidence="4 5">NRRL 3884</strain>
    </source>
</reference>
<evidence type="ECO:0000256" key="1">
    <source>
        <dbReference type="ARBA" id="ARBA00022630"/>
    </source>
</evidence>
<keyword evidence="1" id="KW-0285">Flavoprotein</keyword>
<accession>A0ABY8WPR7</accession>
<evidence type="ECO:0000256" key="2">
    <source>
        <dbReference type="ARBA" id="ARBA00022643"/>
    </source>
</evidence>
<dbReference type="CDD" id="cd04730">
    <property type="entry name" value="NPD_like"/>
    <property type="match status" value="1"/>
</dbReference>
<evidence type="ECO:0000313" key="4">
    <source>
        <dbReference type="EMBL" id="WIM99457.1"/>
    </source>
</evidence>
<dbReference type="PANTHER" id="PTHR32332:SF20">
    <property type="entry name" value="2-NITROPROPANE DIOXYGENASE-LIKE PROTEIN"/>
    <property type="match status" value="1"/>
</dbReference>
<keyword evidence="4" id="KW-0503">Monooxygenase</keyword>
<organism evidence="4 5">
    <name type="scientific">Actinoplanes oblitus</name>
    <dbReference type="NCBI Taxonomy" id="3040509"/>
    <lineage>
        <taxon>Bacteria</taxon>
        <taxon>Bacillati</taxon>
        <taxon>Actinomycetota</taxon>
        <taxon>Actinomycetes</taxon>
        <taxon>Micromonosporales</taxon>
        <taxon>Micromonosporaceae</taxon>
        <taxon>Actinoplanes</taxon>
    </lineage>
</organism>
<gene>
    <name evidence="4" type="ORF">ACTOB_003110</name>
</gene>
<dbReference type="RefSeq" id="WP_284920895.1">
    <property type="nucleotide sequence ID" value="NZ_CP126980.1"/>
</dbReference>
<evidence type="ECO:0000313" key="5">
    <source>
        <dbReference type="Proteomes" id="UP001240150"/>
    </source>
</evidence>
<dbReference type="EC" id="1.13.12.-" evidence="4"/>
<dbReference type="SUPFAM" id="SSF51412">
    <property type="entry name" value="Inosine monophosphate dehydrogenase (IMPDH)"/>
    <property type="match status" value="1"/>
</dbReference>